<feature type="domain" description="Mce/MlaD" evidence="3">
    <location>
        <begin position="45"/>
        <end position="123"/>
    </location>
</feature>
<keyword evidence="5" id="KW-1185">Reference proteome</keyword>
<dbReference type="Pfam" id="PF02470">
    <property type="entry name" value="MlaD"/>
    <property type="match status" value="1"/>
</dbReference>
<dbReference type="InterPro" id="IPR003399">
    <property type="entry name" value="Mce/MlaD"/>
</dbReference>
<dbReference type="Proteomes" id="UP000564496">
    <property type="component" value="Unassembled WGS sequence"/>
</dbReference>
<comment type="caution">
    <text evidence="4">The sequence shown here is derived from an EMBL/GenBank/DDBJ whole genome shotgun (WGS) entry which is preliminary data.</text>
</comment>
<evidence type="ECO:0000256" key="1">
    <source>
        <dbReference type="SAM" id="MobiDB-lite"/>
    </source>
</evidence>
<dbReference type="EMBL" id="JACBZR010000001">
    <property type="protein sequence ID" value="NYI78256.1"/>
    <property type="molecule type" value="Genomic_DNA"/>
</dbReference>
<feature type="region of interest" description="Disordered" evidence="1">
    <location>
        <begin position="437"/>
        <end position="482"/>
    </location>
</feature>
<organism evidence="4 5">
    <name type="scientific">Nocardioides panzhihuensis</name>
    <dbReference type="NCBI Taxonomy" id="860243"/>
    <lineage>
        <taxon>Bacteria</taxon>
        <taxon>Bacillati</taxon>
        <taxon>Actinomycetota</taxon>
        <taxon>Actinomycetes</taxon>
        <taxon>Propionibacteriales</taxon>
        <taxon>Nocardioidaceae</taxon>
        <taxon>Nocardioides</taxon>
    </lineage>
</organism>
<sequence length="482" mass="50689">MTTSRPKLVLSSPKTVGVIVMAVLLAFSLFAFNRAKVQTTLASGEPLSAEFRQDYKLVPHESVVKLAGVEVGKVTGVEQADGNAAKVVMKLDDGTLDKLGTQPKANIRPTLVLGGKYYVELVQGGKDGAAAEGATIPAKRTTVPVELDKVLSAVTPEATESVRGTVGSLEKTLDRGGQREVGELLDSAPAALEPTSQVLGALRGNQPSTDLTRLVTGLNATATELTRERGQLVTIIDDLSVTTTALADHRKAISGTLDQAPETLRVTETGLADLDGTLDRLRTTAEDFRPAARELEPTLRELDGVLVTARPVIADARVVAHDARPLVEDLRPGVSRATSVLEDIEGPVVERLDGPLKKAVLSPWHGTGVYEGGGNDHPLYKEVGYLLSDTADVFKYHDKNGAHGRLMAGVGLSTPGGIIGHSIEQYLELLGYQLPAGPQEGANQGEPAPPLGSSPSHSDGALGSAPEGPSELTLPLVPRSER</sequence>
<evidence type="ECO:0000313" key="5">
    <source>
        <dbReference type="Proteomes" id="UP000564496"/>
    </source>
</evidence>
<evidence type="ECO:0000313" key="4">
    <source>
        <dbReference type="EMBL" id="NYI78256.1"/>
    </source>
</evidence>
<dbReference type="InterPro" id="IPR052336">
    <property type="entry name" value="MlaD_Phospholipid_Transporter"/>
</dbReference>
<accession>A0A7Z0DN32</accession>
<feature type="transmembrane region" description="Helical" evidence="2">
    <location>
        <begin position="15"/>
        <end position="32"/>
    </location>
</feature>
<evidence type="ECO:0000256" key="2">
    <source>
        <dbReference type="SAM" id="Phobius"/>
    </source>
</evidence>
<keyword evidence="2" id="KW-1133">Transmembrane helix</keyword>
<protein>
    <submittedName>
        <fullName evidence="4">Phospholipid/cholesterol/gamma-HCH transport system substrate-binding protein</fullName>
    </submittedName>
</protein>
<dbReference type="AlphaFoldDB" id="A0A7Z0DN32"/>
<reference evidence="4 5" key="1">
    <citation type="submission" date="2020-07" db="EMBL/GenBank/DDBJ databases">
        <title>Sequencing the genomes of 1000 actinobacteria strains.</title>
        <authorList>
            <person name="Klenk H.-P."/>
        </authorList>
    </citation>
    <scope>NUCLEOTIDE SEQUENCE [LARGE SCALE GENOMIC DNA]</scope>
    <source>
        <strain evidence="4 5">DSM 26487</strain>
    </source>
</reference>
<keyword evidence="2" id="KW-0812">Transmembrane</keyword>
<keyword evidence="2" id="KW-0472">Membrane</keyword>
<dbReference type="PANTHER" id="PTHR33371:SF4">
    <property type="entry name" value="INTERMEMBRANE PHOSPHOLIPID TRANSPORT SYSTEM BINDING PROTEIN MLAD"/>
    <property type="match status" value="1"/>
</dbReference>
<dbReference type="PANTHER" id="PTHR33371">
    <property type="entry name" value="INTERMEMBRANE PHOSPHOLIPID TRANSPORT SYSTEM BINDING PROTEIN MLAD-RELATED"/>
    <property type="match status" value="1"/>
</dbReference>
<dbReference type="RefSeq" id="WP_179658610.1">
    <property type="nucleotide sequence ID" value="NZ_JACBZR010000001.1"/>
</dbReference>
<gene>
    <name evidence="4" type="ORF">BJ988_002904</name>
</gene>
<name>A0A7Z0DN32_9ACTN</name>
<proteinExistence type="predicted"/>
<evidence type="ECO:0000259" key="3">
    <source>
        <dbReference type="Pfam" id="PF02470"/>
    </source>
</evidence>